<evidence type="ECO:0000313" key="2">
    <source>
        <dbReference type="Proteomes" id="UP001057402"/>
    </source>
</evidence>
<gene>
    <name evidence="1" type="ORF">MLD38_008685</name>
</gene>
<keyword evidence="2" id="KW-1185">Reference proteome</keyword>
<evidence type="ECO:0000313" key="1">
    <source>
        <dbReference type="EMBL" id="KAI4382767.1"/>
    </source>
</evidence>
<name>A0ACB9RUU3_9MYRT</name>
<reference evidence="2" key="1">
    <citation type="journal article" date="2023" name="Front. Plant Sci.">
        <title>Chromosomal-level genome assembly of Melastoma candidum provides insights into trichome evolution.</title>
        <authorList>
            <person name="Zhong Y."/>
            <person name="Wu W."/>
            <person name="Sun C."/>
            <person name="Zou P."/>
            <person name="Liu Y."/>
            <person name="Dai S."/>
            <person name="Zhou R."/>
        </authorList>
    </citation>
    <scope>NUCLEOTIDE SEQUENCE [LARGE SCALE GENOMIC DNA]</scope>
</reference>
<protein>
    <submittedName>
        <fullName evidence="1">Uncharacterized protein</fullName>
    </submittedName>
</protein>
<dbReference type="Proteomes" id="UP001057402">
    <property type="component" value="Chromosome 3"/>
</dbReference>
<comment type="caution">
    <text evidence="1">The sequence shown here is derived from an EMBL/GenBank/DDBJ whole genome shotgun (WGS) entry which is preliminary data.</text>
</comment>
<organism evidence="1 2">
    <name type="scientific">Melastoma candidum</name>
    <dbReference type="NCBI Taxonomy" id="119954"/>
    <lineage>
        <taxon>Eukaryota</taxon>
        <taxon>Viridiplantae</taxon>
        <taxon>Streptophyta</taxon>
        <taxon>Embryophyta</taxon>
        <taxon>Tracheophyta</taxon>
        <taxon>Spermatophyta</taxon>
        <taxon>Magnoliopsida</taxon>
        <taxon>eudicotyledons</taxon>
        <taxon>Gunneridae</taxon>
        <taxon>Pentapetalae</taxon>
        <taxon>rosids</taxon>
        <taxon>malvids</taxon>
        <taxon>Myrtales</taxon>
        <taxon>Melastomataceae</taxon>
        <taxon>Melastomatoideae</taxon>
        <taxon>Melastomateae</taxon>
        <taxon>Melastoma</taxon>
    </lineage>
</organism>
<dbReference type="EMBL" id="CM042882">
    <property type="protein sequence ID" value="KAI4382767.1"/>
    <property type="molecule type" value="Genomic_DNA"/>
</dbReference>
<accession>A0ACB9RUU3</accession>
<proteinExistence type="predicted"/>
<sequence length="75" mass="8540">MKSSNLCDWSSPDGKLDWGVQVDELNKLRKSASLRLRSTNSGNAVPPVPARRETAYYTMPQLVDQRYREPERMAA</sequence>